<reference evidence="1" key="1">
    <citation type="journal article" date="2021" name="Environ. Microbiol.">
        <title>Gene family expansions and transcriptome signatures uncover fungal adaptations to wood decay.</title>
        <authorList>
            <person name="Hage H."/>
            <person name="Miyauchi S."/>
            <person name="Viragh M."/>
            <person name="Drula E."/>
            <person name="Min B."/>
            <person name="Chaduli D."/>
            <person name="Navarro D."/>
            <person name="Favel A."/>
            <person name="Norest M."/>
            <person name="Lesage-Meessen L."/>
            <person name="Balint B."/>
            <person name="Merenyi Z."/>
            <person name="de Eugenio L."/>
            <person name="Morin E."/>
            <person name="Martinez A.T."/>
            <person name="Baldrian P."/>
            <person name="Stursova M."/>
            <person name="Martinez M.J."/>
            <person name="Novotny C."/>
            <person name="Magnuson J.K."/>
            <person name="Spatafora J.W."/>
            <person name="Maurice S."/>
            <person name="Pangilinan J."/>
            <person name="Andreopoulos W."/>
            <person name="LaButti K."/>
            <person name="Hundley H."/>
            <person name="Na H."/>
            <person name="Kuo A."/>
            <person name="Barry K."/>
            <person name="Lipzen A."/>
            <person name="Henrissat B."/>
            <person name="Riley R."/>
            <person name="Ahrendt S."/>
            <person name="Nagy L.G."/>
            <person name="Grigoriev I.V."/>
            <person name="Martin F."/>
            <person name="Rosso M.N."/>
        </authorList>
    </citation>
    <scope>NUCLEOTIDE SEQUENCE</scope>
    <source>
        <strain evidence="1">CBS 384.51</strain>
    </source>
</reference>
<dbReference type="Proteomes" id="UP001055072">
    <property type="component" value="Unassembled WGS sequence"/>
</dbReference>
<name>A0ACB8TP37_9APHY</name>
<organism evidence="1 2">
    <name type="scientific">Irpex rosettiformis</name>
    <dbReference type="NCBI Taxonomy" id="378272"/>
    <lineage>
        <taxon>Eukaryota</taxon>
        <taxon>Fungi</taxon>
        <taxon>Dikarya</taxon>
        <taxon>Basidiomycota</taxon>
        <taxon>Agaricomycotina</taxon>
        <taxon>Agaricomycetes</taxon>
        <taxon>Polyporales</taxon>
        <taxon>Irpicaceae</taxon>
        <taxon>Irpex</taxon>
    </lineage>
</organism>
<proteinExistence type="predicted"/>
<sequence>MTSSATKLPAEILDNIVFLAADTSRLWHFDTDLAARQEEMRNLSACALTCVRWAQVIRVPMYATLVLRSAEDFRTLRCILHTPSGPRIPPISDYLTSLVVFYKLADYPWFHGVQWLQTDGAHRLQSLKLHIGGPVPVAFTNQLRLTISHPLFYCAPRVVPFPRFKNLHITISLQDIHFANYTTLLNLLSDLYPLRSSSIYCQGLTWDKGPPTLHSEMTVSVCGGSTLRDSTATSCTDDIMVNAAIHCHTRRAVVGSREWQRFLGPSDSVPLFRVMRLFYDNAASLSFDDSGPVSVRLWSVGCCEVAEEYFPIDLTRLYLTSIISSVSGSPIGFSCLTGRSELHANSESIQCFLISIRYNTFQTSYYLWLKHLQGVLYALDWDLLISTVLKFPDLDCIAVQCDLYQGLVELVNCWQKHLSRILDVIWPRNIRLYYEDGESNGLWHEIGYDSFLRRLKVLGPHHEAPDIDNSGLE</sequence>
<accession>A0ACB8TP37</accession>
<gene>
    <name evidence="1" type="ORF">BDY19DRAFT_998271</name>
</gene>
<dbReference type="EMBL" id="MU274953">
    <property type="protein sequence ID" value="KAI0083796.1"/>
    <property type="molecule type" value="Genomic_DNA"/>
</dbReference>
<evidence type="ECO:0000313" key="2">
    <source>
        <dbReference type="Proteomes" id="UP001055072"/>
    </source>
</evidence>
<keyword evidence="2" id="KW-1185">Reference proteome</keyword>
<comment type="caution">
    <text evidence="1">The sequence shown here is derived from an EMBL/GenBank/DDBJ whole genome shotgun (WGS) entry which is preliminary data.</text>
</comment>
<evidence type="ECO:0000313" key="1">
    <source>
        <dbReference type="EMBL" id="KAI0083796.1"/>
    </source>
</evidence>
<protein>
    <submittedName>
        <fullName evidence="1">Uncharacterized protein</fullName>
    </submittedName>
</protein>